<dbReference type="Proteomes" id="UP000838756">
    <property type="component" value="Unassembled WGS sequence"/>
</dbReference>
<comment type="caution">
    <text evidence="1">The sequence shown here is derived from an EMBL/GenBank/DDBJ whole genome shotgun (WGS) entry which is preliminary data.</text>
</comment>
<name>A0A8S4QIA1_9NEOP</name>
<dbReference type="AlphaFoldDB" id="A0A8S4QIA1"/>
<dbReference type="EMBL" id="CAKXAJ010007256">
    <property type="protein sequence ID" value="CAH2210339.1"/>
    <property type="molecule type" value="Genomic_DNA"/>
</dbReference>
<accession>A0A8S4QIA1</accession>
<evidence type="ECO:0000313" key="2">
    <source>
        <dbReference type="Proteomes" id="UP000838756"/>
    </source>
</evidence>
<proteinExistence type="predicted"/>
<protein>
    <submittedName>
        <fullName evidence="1">Jg18038 protein</fullName>
    </submittedName>
</protein>
<gene>
    <name evidence="1" type="primary">jg18038</name>
    <name evidence="1" type="ORF">PAEG_LOCUS2249</name>
</gene>
<reference evidence="1" key="1">
    <citation type="submission" date="2022-03" db="EMBL/GenBank/DDBJ databases">
        <authorList>
            <person name="Lindestad O."/>
        </authorList>
    </citation>
    <scope>NUCLEOTIDE SEQUENCE</scope>
</reference>
<keyword evidence="2" id="KW-1185">Reference proteome</keyword>
<organism evidence="1 2">
    <name type="scientific">Pararge aegeria aegeria</name>
    <dbReference type="NCBI Taxonomy" id="348720"/>
    <lineage>
        <taxon>Eukaryota</taxon>
        <taxon>Metazoa</taxon>
        <taxon>Ecdysozoa</taxon>
        <taxon>Arthropoda</taxon>
        <taxon>Hexapoda</taxon>
        <taxon>Insecta</taxon>
        <taxon>Pterygota</taxon>
        <taxon>Neoptera</taxon>
        <taxon>Endopterygota</taxon>
        <taxon>Lepidoptera</taxon>
        <taxon>Glossata</taxon>
        <taxon>Ditrysia</taxon>
        <taxon>Papilionoidea</taxon>
        <taxon>Nymphalidae</taxon>
        <taxon>Satyrinae</taxon>
        <taxon>Satyrini</taxon>
        <taxon>Parargina</taxon>
        <taxon>Pararge</taxon>
    </lineage>
</organism>
<evidence type="ECO:0000313" key="1">
    <source>
        <dbReference type="EMBL" id="CAH2210339.1"/>
    </source>
</evidence>
<sequence length="96" mass="10584">MWEDRLVGGLARLAGAYDLILGLLGAVPRGRGVTNGFSGSFALSPYQPSTFRLLRECCLDPFARFAQTLWGFFSFMIKDWKTNIAIPTQLAPIGKT</sequence>